<reference evidence="2" key="1">
    <citation type="journal article" date="2019" name="Int. J. Syst. Evol. Microbiol.">
        <title>The Global Catalogue of Microorganisms (GCM) 10K type strain sequencing project: providing services to taxonomists for standard genome sequencing and annotation.</title>
        <authorList>
            <consortium name="The Broad Institute Genomics Platform"/>
            <consortium name="The Broad Institute Genome Sequencing Center for Infectious Disease"/>
            <person name="Wu L."/>
            <person name="Ma J."/>
        </authorList>
    </citation>
    <scope>NUCLEOTIDE SEQUENCE [LARGE SCALE GENOMIC DNA]</scope>
    <source>
        <strain evidence="2">CGMCC 1.12479</strain>
    </source>
</reference>
<sequence>MYISFRNCKRRFQLTVILGLFFTFFNQTSFSQSIISGKVKITNESKSVFGVNIFVNNPKSLASISYGITDEKGGFSIKVQSDSDSLLVIFRSLTTQEYQLMIANQTQNLAVILEEGVQEIPEFTLKSIKNPVTFKNDTLSYAVEGFTNQNDRVIADILKKLPGIEVLDNGRILYEGKGIQKFYIDGMDLLEGKYNLASRNLPADAVESIQILENHQPLRVLDSLVFSDRASLNLKLKKKNVWVGTGTAGLGASPLLYEGKFSPMTFSNDLQMLFNVQSNNSGKDIAQELNVLTLEDLQEKIGAQEGFKPWFGIPSLLAPTIRQDRFLFNQSQMISANVLKRNQGGTDLRTNISYIHDNHRQQGGINTSYFLPNDTIQLVESHQNKFLNKELDAELSWIKNEKKSFLKNNLNLNLLKNREVGMSQLDGVNWYQNANLPLFSISNCFQTLKPIGRQLLNIKSDIGYRQAKQNFAVSPGGFEQQLTDGLPYERLNQQIDYQSIFAHHTVGMTKGLPKNWTYTGNIGLIYEIEGMGSNLQTSVGDSQGEISKPFLNDLIFRQVKSYIHSQLNLKKENFNLQFKFPISHVNINVEDELMSQQSEVARIILEPQLYMKYFLTGKWNTTLRLTRKNDFNGINDIHYGFIIRNFRTFQQRASSVPEVLSNSLNYGINFRDPINSIFSSFNYSYVDSRHNVIMDSEVTSSGEVFYRALDLNNRGVSHLTNLRISKYLSLFKTNLTFSGNYQQRTNEQIINSVLSNVRYEFLGSGFELQINSGKKVNLSYKANLNFISSQVGELKTGGIMQFNHNASLDVFIFENQTATLKWEHYDNRLSGGRDLTGFVDFMYQYKIKNSRWDISLQGQNILNNSNFGTFTADSFFLRQQSFLLRPRQVMVILNFVF</sequence>
<name>A0ABQ1LWU0_9BACT</name>
<gene>
    <name evidence="1" type="ORF">GCM10010993_07520</name>
</gene>
<organism evidence="1 2">
    <name type="scientific">Belliella aquatica</name>
    <dbReference type="NCBI Taxonomy" id="1323734"/>
    <lineage>
        <taxon>Bacteria</taxon>
        <taxon>Pseudomonadati</taxon>
        <taxon>Bacteroidota</taxon>
        <taxon>Cytophagia</taxon>
        <taxon>Cytophagales</taxon>
        <taxon>Cyclobacteriaceae</taxon>
        <taxon>Belliella</taxon>
    </lineage>
</organism>
<proteinExistence type="predicted"/>
<evidence type="ECO:0000313" key="2">
    <source>
        <dbReference type="Proteomes" id="UP000635885"/>
    </source>
</evidence>
<accession>A0ABQ1LWU0</accession>
<comment type="caution">
    <text evidence="1">The sequence shown here is derived from an EMBL/GenBank/DDBJ whole genome shotgun (WGS) entry which is preliminary data.</text>
</comment>
<dbReference type="Proteomes" id="UP000635885">
    <property type="component" value="Unassembled WGS sequence"/>
</dbReference>
<evidence type="ECO:0000313" key="1">
    <source>
        <dbReference type="EMBL" id="GGC31104.1"/>
    </source>
</evidence>
<dbReference type="EMBL" id="BMFD01000002">
    <property type="protein sequence ID" value="GGC31104.1"/>
    <property type="molecule type" value="Genomic_DNA"/>
</dbReference>
<keyword evidence="2" id="KW-1185">Reference proteome</keyword>
<dbReference type="SUPFAM" id="SSF56935">
    <property type="entry name" value="Porins"/>
    <property type="match status" value="1"/>
</dbReference>
<protein>
    <submittedName>
        <fullName evidence="1">Uncharacterized protein</fullName>
    </submittedName>
</protein>